<gene>
    <name evidence="1" type="ORF">ARMOST_12373</name>
</gene>
<evidence type="ECO:0000313" key="2">
    <source>
        <dbReference type="Proteomes" id="UP000219338"/>
    </source>
</evidence>
<organism evidence="1 2">
    <name type="scientific">Armillaria ostoyae</name>
    <name type="common">Armillaria root rot fungus</name>
    <dbReference type="NCBI Taxonomy" id="47428"/>
    <lineage>
        <taxon>Eukaryota</taxon>
        <taxon>Fungi</taxon>
        <taxon>Dikarya</taxon>
        <taxon>Basidiomycota</taxon>
        <taxon>Agaricomycotina</taxon>
        <taxon>Agaricomycetes</taxon>
        <taxon>Agaricomycetidae</taxon>
        <taxon>Agaricales</taxon>
        <taxon>Marasmiineae</taxon>
        <taxon>Physalacriaceae</taxon>
        <taxon>Armillaria</taxon>
    </lineage>
</organism>
<name>A0A284RJV4_ARMOS</name>
<sequence length="103" mass="11354">MLLLSVRKEDGVLLYLGPTRRVWMAAGRLCKRQGGHVAGYGSELVAMEPDTDILLQQYLCPQLRRSSLNREHAHLRCSALAGEDVELDCQQDSLGSIAVKSST</sequence>
<dbReference type="Proteomes" id="UP000219338">
    <property type="component" value="Unassembled WGS sequence"/>
</dbReference>
<protein>
    <submittedName>
        <fullName evidence="1">Uncharacterized protein</fullName>
    </submittedName>
</protein>
<accession>A0A284RJV4</accession>
<evidence type="ECO:0000313" key="1">
    <source>
        <dbReference type="EMBL" id="SJL08997.1"/>
    </source>
</evidence>
<proteinExistence type="predicted"/>
<dbReference type="EMBL" id="FUEG01000010">
    <property type="protein sequence ID" value="SJL08997.1"/>
    <property type="molecule type" value="Genomic_DNA"/>
</dbReference>
<reference evidence="2" key="1">
    <citation type="journal article" date="2017" name="Nat. Ecol. Evol.">
        <title>Genome expansion and lineage-specific genetic innovations in the forest pathogenic fungi Armillaria.</title>
        <authorList>
            <person name="Sipos G."/>
            <person name="Prasanna A.N."/>
            <person name="Walter M.C."/>
            <person name="O'Connor E."/>
            <person name="Balint B."/>
            <person name="Krizsan K."/>
            <person name="Kiss B."/>
            <person name="Hess J."/>
            <person name="Varga T."/>
            <person name="Slot J."/>
            <person name="Riley R."/>
            <person name="Boka B."/>
            <person name="Rigling D."/>
            <person name="Barry K."/>
            <person name="Lee J."/>
            <person name="Mihaltcheva S."/>
            <person name="LaButti K."/>
            <person name="Lipzen A."/>
            <person name="Waldron R."/>
            <person name="Moloney N.M."/>
            <person name="Sperisen C."/>
            <person name="Kredics L."/>
            <person name="Vagvoelgyi C."/>
            <person name="Patrignani A."/>
            <person name="Fitzpatrick D."/>
            <person name="Nagy I."/>
            <person name="Doyle S."/>
            <person name="Anderson J.B."/>
            <person name="Grigoriev I.V."/>
            <person name="Gueldener U."/>
            <person name="Muensterkoetter M."/>
            <person name="Nagy L.G."/>
        </authorList>
    </citation>
    <scope>NUCLEOTIDE SEQUENCE [LARGE SCALE GENOMIC DNA]</scope>
    <source>
        <strain evidence="2">C18/9</strain>
    </source>
</reference>
<dbReference type="AlphaFoldDB" id="A0A284RJV4"/>
<keyword evidence="2" id="KW-1185">Reference proteome</keyword>